<dbReference type="GO" id="GO:0016758">
    <property type="term" value="F:hexosyltransferase activity"/>
    <property type="evidence" value="ECO:0007669"/>
    <property type="project" value="UniProtKB-ARBA"/>
</dbReference>
<dbReference type="CDD" id="cd00761">
    <property type="entry name" value="Glyco_tranf_GTA_type"/>
    <property type="match status" value="1"/>
</dbReference>
<dbReference type="EMBL" id="VHIQ01000001">
    <property type="protein sequence ID" value="TPV35544.1"/>
    <property type="molecule type" value="Genomic_DNA"/>
</dbReference>
<dbReference type="PANTHER" id="PTHR22916">
    <property type="entry name" value="GLYCOSYLTRANSFERASE"/>
    <property type="match status" value="1"/>
</dbReference>
<dbReference type="InterPro" id="IPR029044">
    <property type="entry name" value="Nucleotide-diphossugar_trans"/>
</dbReference>
<protein>
    <submittedName>
        <fullName evidence="2">Glycosyltransferase family 2 protein</fullName>
    </submittedName>
</protein>
<keyword evidence="3" id="KW-1185">Reference proteome</keyword>
<dbReference type="Proteomes" id="UP000317332">
    <property type="component" value="Unassembled WGS sequence"/>
</dbReference>
<dbReference type="PANTHER" id="PTHR22916:SF3">
    <property type="entry name" value="UDP-GLCNAC:BETAGAL BETA-1,3-N-ACETYLGLUCOSAMINYLTRANSFERASE-LIKE PROTEIN 1"/>
    <property type="match status" value="1"/>
</dbReference>
<dbReference type="Gene3D" id="3.90.550.10">
    <property type="entry name" value="Spore Coat Polysaccharide Biosynthesis Protein SpsA, Chain A"/>
    <property type="match status" value="1"/>
</dbReference>
<keyword evidence="2" id="KW-0808">Transferase</keyword>
<reference evidence="2 3" key="1">
    <citation type="submission" date="2019-06" db="EMBL/GenBank/DDBJ databases">
        <title>Flavobacteriaceae Paucihalobacterium erythroidium CWB-1, complete genome.</title>
        <authorList>
            <person name="Wu S."/>
        </authorList>
    </citation>
    <scope>NUCLEOTIDE SEQUENCE [LARGE SCALE GENOMIC DNA]</scope>
    <source>
        <strain evidence="2 3">CWB-1</strain>
    </source>
</reference>
<organism evidence="2 3">
    <name type="scientific">Paucihalobacter ruber</name>
    <dbReference type="NCBI Taxonomy" id="2567861"/>
    <lineage>
        <taxon>Bacteria</taxon>
        <taxon>Pseudomonadati</taxon>
        <taxon>Bacteroidota</taxon>
        <taxon>Flavobacteriia</taxon>
        <taxon>Flavobacteriales</taxon>
        <taxon>Flavobacteriaceae</taxon>
        <taxon>Paucihalobacter</taxon>
    </lineage>
</organism>
<dbReference type="RefSeq" id="WP_140988554.1">
    <property type="nucleotide sequence ID" value="NZ_VHIQ01000001.1"/>
</dbReference>
<accession>A0A506PPB2</accession>
<dbReference type="AlphaFoldDB" id="A0A506PPB2"/>
<feature type="domain" description="Glycosyltransferase 2-like" evidence="1">
    <location>
        <begin position="5"/>
        <end position="106"/>
    </location>
</feature>
<evidence type="ECO:0000313" key="2">
    <source>
        <dbReference type="EMBL" id="TPV35544.1"/>
    </source>
</evidence>
<name>A0A506PPB2_9FLAO</name>
<evidence type="ECO:0000313" key="3">
    <source>
        <dbReference type="Proteomes" id="UP000317332"/>
    </source>
</evidence>
<evidence type="ECO:0000259" key="1">
    <source>
        <dbReference type="Pfam" id="PF00535"/>
    </source>
</evidence>
<dbReference type="InterPro" id="IPR001173">
    <property type="entry name" value="Glyco_trans_2-like"/>
</dbReference>
<dbReference type="SUPFAM" id="SSF53448">
    <property type="entry name" value="Nucleotide-diphospho-sugar transferases"/>
    <property type="match status" value="1"/>
</dbReference>
<dbReference type="Pfam" id="PF00535">
    <property type="entry name" value="Glycos_transf_2"/>
    <property type="match status" value="1"/>
</dbReference>
<sequence length="314" mass="36584">MPKFSIVIPLYNKEKEISKTLNSVLNQLFTDFEVVIVDDGSTDNSLARVKELKDERLRIHEKHNEGVAKTRNIGIDLASGKYVAFLDADDYWEPNHLSVINDLINEFPGFHWFATSYFKQYSKRVNVKMFSPIFNTEFERGPIDEFFKYSVVDSLAWTSAVVFEKHFLTELGMFNSQGIHGTGEDTDLWIRAALKSPLIFSKTFTAYHVMHADNRLSNTKTHLRKFINFDNYEAYCRDYPGLKKYLDLNRFAIAIHYKLLGDLDNYENQIKNINPNSLNKKQKLLLKLSQNMLRKLLIIKQKLQNNGIYLTAFK</sequence>
<proteinExistence type="predicted"/>
<dbReference type="OrthoDB" id="6307329at2"/>
<comment type="caution">
    <text evidence="2">The sequence shown here is derived from an EMBL/GenBank/DDBJ whole genome shotgun (WGS) entry which is preliminary data.</text>
</comment>
<gene>
    <name evidence="2" type="ORF">FJ651_01125</name>
</gene>